<dbReference type="SMART" id="SM00448">
    <property type="entry name" value="REC"/>
    <property type="match status" value="1"/>
</dbReference>
<dbReference type="AlphaFoldDB" id="A0A1H6EXL6"/>
<dbReference type="GO" id="GO:0006355">
    <property type="term" value="P:regulation of DNA-templated transcription"/>
    <property type="evidence" value="ECO:0007669"/>
    <property type="project" value="InterPro"/>
</dbReference>
<evidence type="ECO:0000259" key="6">
    <source>
        <dbReference type="PROSITE" id="PS50043"/>
    </source>
</evidence>
<dbReference type="GO" id="GO:0000160">
    <property type="term" value="P:phosphorelay signal transduction system"/>
    <property type="evidence" value="ECO:0007669"/>
    <property type="project" value="InterPro"/>
</dbReference>
<feature type="modified residue" description="4-aspartylphosphate" evidence="5">
    <location>
        <position position="54"/>
    </location>
</feature>
<sequence length="223" mass="23565">MVSVLVVDDQVLIRAGLAALIRAAPGLDVVGEAATGQEAVELAAALRPDVVLMDIRMPGMNGLAATERILAAGGERAPKILILTVFDIDEYVYTALRLGAGGFLLKDTPPERLIAAIHTVAAGDVLLVPNAVKRLVEAFADAPKVAPPEVPDLALLTKRETEVLQAVGRAMSNREIADRLLVSEATVKTHLNRLMAKLNLSSRAQAVVLAYECGLVKPRRAGA</sequence>
<dbReference type="InterPro" id="IPR039420">
    <property type="entry name" value="WalR-like"/>
</dbReference>
<feature type="domain" description="HTH luxR-type" evidence="6">
    <location>
        <begin position="149"/>
        <end position="214"/>
    </location>
</feature>
<dbReference type="Gene3D" id="3.40.50.2300">
    <property type="match status" value="1"/>
</dbReference>
<dbReference type="OrthoDB" id="9808843at2"/>
<dbReference type="Proteomes" id="UP000236732">
    <property type="component" value="Unassembled WGS sequence"/>
</dbReference>
<protein>
    <submittedName>
        <fullName evidence="8">DNA-binding response regulator, NarL/FixJ family, contains REC and HTH domains</fullName>
    </submittedName>
</protein>
<dbReference type="SUPFAM" id="SSF52172">
    <property type="entry name" value="CheY-like"/>
    <property type="match status" value="1"/>
</dbReference>
<dbReference type="PANTHER" id="PTHR43214">
    <property type="entry name" value="TWO-COMPONENT RESPONSE REGULATOR"/>
    <property type="match status" value="1"/>
</dbReference>
<dbReference type="GO" id="GO:0003677">
    <property type="term" value="F:DNA binding"/>
    <property type="evidence" value="ECO:0007669"/>
    <property type="project" value="UniProtKB-KW"/>
</dbReference>
<keyword evidence="2" id="KW-0805">Transcription regulation</keyword>
<dbReference type="Pfam" id="PF00072">
    <property type="entry name" value="Response_reg"/>
    <property type="match status" value="1"/>
</dbReference>
<dbReference type="InterPro" id="IPR001789">
    <property type="entry name" value="Sig_transdc_resp-reg_receiver"/>
</dbReference>
<dbReference type="InterPro" id="IPR011006">
    <property type="entry name" value="CheY-like_superfamily"/>
</dbReference>
<organism evidence="8 9">
    <name type="scientific">Nonomuraea solani</name>
    <dbReference type="NCBI Taxonomy" id="1144553"/>
    <lineage>
        <taxon>Bacteria</taxon>
        <taxon>Bacillati</taxon>
        <taxon>Actinomycetota</taxon>
        <taxon>Actinomycetes</taxon>
        <taxon>Streptosporangiales</taxon>
        <taxon>Streptosporangiaceae</taxon>
        <taxon>Nonomuraea</taxon>
    </lineage>
</organism>
<gene>
    <name evidence="8" type="ORF">SAMN05444920_12488</name>
</gene>
<dbReference type="CDD" id="cd17535">
    <property type="entry name" value="REC_NarL-like"/>
    <property type="match status" value="1"/>
</dbReference>
<accession>A0A1H6EXL6</accession>
<evidence type="ECO:0000256" key="4">
    <source>
        <dbReference type="ARBA" id="ARBA00023163"/>
    </source>
</evidence>
<dbReference type="Pfam" id="PF00196">
    <property type="entry name" value="GerE"/>
    <property type="match status" value="1"/>
</dbReference>
<evidence type="ECO:0000256" key="1">
    <source>
        <dbReference type="ARBA" id="ARBA00022553"/>
    </source>
</evidence>
<evidence type="ECO:0000313" key="8">
    <source>
        <dbReference type="EMBL" id="SEH02153.1"/>
    </source>
</evidence>
<evidence type="ECO:0000256" key="5">
    <source>
        <dbReference type="PROSITE-ProRule" id="PRU00169"/>
    </source>
</evidence>
<dbReference type="PROSITE" id="PS50043">
    <property type="entry name" value="HTH_LUXR_2"/>
    <property type="match status" value="1"/>
</dbReference>
<name>A0A1H6EXL6_9ACTN</name>
<dbReference type="SMART" id="SM00421">
    <property type="entry name" value="HTH_LUXR"/>
    <property type="match status" value="1"/>
</dbReference>
<dbReference type="InterPro" id="IPR016032">
    <property type="entry name" value="Sig_transdc_resp-reg_C-effctor"/>
</dbReference>
<proteinExistence type="predicted"/>
<evidence type="ECO:0000259" key="7">
    <source>
        <dbReference type="PROSITE" id="PS50110"/>
    </source>
</evidence>
<dbReference type="InterPro" id="IPR058245">
    <property type="entry name" value="NreC/VraR/RcsB-like_REC"/>
</dbReference>
<dbReference type="InterPro" id="IPR000792">
    <property type="entry name" value="Tscrpt_reg_LuxR_C"/>
</dbReference>
<dbReference type="EMBL" id="FNVT01000024">
    <property type="protein sequence ID" value="SEH02153.1"/>
    <property type="molecule type" value="Genomic_DNA"/>
</dbReference>
<dbReference type="PROSITE" id="PS50110">
    <property type="entry name" value="RESPONSE_REGULATORY"/>
    <property type="match status" value="1"/>
</dbReference>
<evidence type="ECO:0000256" key="2">
    <source>
        <dbReference type="ARBA" id="ARBA00023015"/>
    </source>
</evidence>
<keyword evidence="1 5" id="KW-0597">Phosphoprotein</keyword>
<keyword evidence="4" id="KW-0804">Transcription</keyword>
<evidence type="ECO:0000256" key="3">
    <source>
        <dbReference type="ARBA" id="ARBA00023125"/>
    </source>
</evidence>
<reference evidence="8 9" key="1">
    <citation type="submission" date="2016-10" db="EMBL/GenBank/DDBJ databases">
        <authorList>
            <person name="de Groot N.N."/>
        </authorList>
    </citation>
    <scope>NUCLEOTIDE SEQUENCE [LARGE SCALE GENOMIC DNA]</scope>
    <source>
        <strain evidence="8 9">CGMCC 4.7037</strain>
    </source>
</reference>
<feature type="domain" description="Response regulatory" evidence="7">
    <location>
        <begin position="3"/>
        <end position="121"/>
    </location>
</feature>
<keyword evidence="3 8" id="KW-0238">DNA-binding</keyword>
<dbReference type="CDD" id="cd06170">
    <property type="entry name" value="LuxR_C_like"/>
    <property type="match status" value="1"/>
</dbReference>
<dbReference type="SUPFAM" id="SSF46894">
    <property type="entry name" value="C-terminal effector domain of the bipartite response regulators"/>
    <property type="match status" value="1"/>
</dbReference>
<evidence type="ECO:0000313" key="9">
    <source>
        <dbReference type="Proteomes" id="UP000236732"/>
    </source>
</evidence>
<dbReference type="PANTHER" id="PTHR43214:SF24">
    <property type="entry name" value="TRANSCRIPTIONAL REGULATORY PROTEIN NARL-RELATED"/>
    <property type="match status" value="1"/>
</dbReference>
<keyword evidence="9" id="KW-1185">Reference proteome</keyword>
<dbReference type="PRINTS" id="PR00038">
    <property type="entry name" value="HTHLUXR"/>
</dbReference>